<feature type="domain" description="Phorbol-ester/DAG-type" evidence="4">
    <location>
        <begin position="10"/>
        <end position="67"/>
    </location>
</feature>
<evidence type="ECO:0000259" key="4">
    <source>
        <dbReference type="PROSITE" id="PS50081"/>
    </source>
</evidence>
<gene>
    <name evidence="5" type="ORF">MKW94_025964</name>
</gene>
<evidence type="ECO:0000256" key="3">
    <source>
        <dbReference type="ARBA" id="ARBA00022833"/>
    </source>
</evidence>
<evidence type="ECO:0000313" key="5">
    <source>
        <dbReference type="EMBL" id="MCL7032789.1"/>
    </source>
</evidence>
<dbReference type="InterPro" id="IPR004146">
    <property type="entry name" value="DC1"/>
</dbReference>
<dbReference type="PROSITE" id="PS50081">
    <property type="entry name" value="ZF_DAG_PE_2"/>
    <property type="match status" value="1"/>
</dbReference>
<dbReference type="AlphaFoldDB" id="A0AA41SAU8"/>
<dbReference type="SUPFAM" id="SSF57889">
    <property type="entry name" value="Cysteine-rich domain"/>
    <property type="match status" value="2"/>
</dbReference>
<accession>A0AA41SAU8</accession>
<keyword evidence="2" id="KW-0677">Repeat</keyword>
<organism evidence="5 6">
    <name type="scientific">Papaver nudicaule</name>
    <name type="common">Iceland poppy</name>
    <dbReference type="NCBI Taxonomy" id="74823"/>
    <lineage>
        <taxon>Eukaryota</taxon>
        <taxon>Viridiplantae</taxon>
        <taxon>Streptophyta</taxon>
        <taxon>Embryophyta</taxon>
        <taxon>Tracheophyta</taxon>
        <taxon>Spermatophyta</taxon>
        <taxon>Magnoliopsida</taxon>
        <taxon>Ranunculales</taxon>
        <taxon>Papaveraceae</taxon>
        <taxon>Papaveroideae</taxon>
        <taxon>Papaver</taxon>
    </lineage>
</organism>
<dbReference type="Gene3D" id="3.30.60.20">
    <property type="match status" value="1"/>
</dbReference>
<dbReference type="EMBL" id="JAJJMA010127014">
    <property type="protein sequence ID" value="MCL7032789.1"/>
    <property type="molecule type" value="Genomic_DNA"/>
</dbReference>
<dbReference type="PANTHER" id="PTHR46477">
    <property type="entry name" value="CYSTEINE/HISTIDINE-RICH C1 DOMAIN FAMILY PROTEIN"/>
    <property type="match status" value="1"/>
</dbReference>
<comment type="caution">
    <text evidence="5">The sequence shown here is derived from an EMBL/GenBank/DDBJ whole genome shotgun (WGS) entry which is preliminary data.</text>
</comment>
<dbReference type="GO" id="GO:0046872">
    <property type="term" value="F:metal ion binding"/>
    <property type="evidence" value="ECO:0007669"/>
    <property type="project" value="UniProtKB-KW"/>
</dbReference>
<evidence type="ECO:0000256" key="1">
    <source>
        <dbReference type="ARBA" id="ARBA00022723"/>
    </source>
</evidence>
<dbReference type="Pfam" id="PF03107">
    <property type="entry name" value="C1_2"/>
    <property type="match status" value="1"/>
</dbReference>
<proteinExistence type="predicted"/>
<name>A0AA41SAU8_PAPNU</name>
<keyword evidence="3" id="KW-0862">Zinc</keyword>
<reference evidence="5" key="1">
    <citation type="submission" date="2022-03" db="EMBL/GenBank/DDBJ databases">
        <title>A functionally conserved STORR gene fusion in Papaver species that diverged 16.8 million years ago.</title>
        <authorList>
            <person name="Catania T."/>
        </authorList>
    </citation>
    <scope>NUCLEOTIDE SEQUENCE</scope>
    <source>
        <strain evidence="5">S-191538</strain>
    </source>
</reference>
<dbReference type="InterPro" id="IPR046349">
    <property type="entry name" value="C1-like_sf"/>
</dbReference>
<evidence type="ECO:0000313" key="6">
    <source>
        <dbReference type="Proteomes" id="UP001177140"/>
    </source>
</evidence>
<protein>
    <recommendedName>
        <fullName evidence="4">Phorbol-ester/DAG-type domain-containing protein</fullName>
    </recommendedName>
</protein>
<keyword evidence="1" id="KW-0479">Metal-binding</keyword>
<evidence type="ECO:0000256" key="2">
    <source>
        <dbReference type="ARBA" id="ARBA00022737"/>
    </source>
</evidence>
<keyword evidence="6" id="KW-1185">Reference proteome</keyword>
<dbReference type="InterPro" id="IPR002219">
    <property type="entry name" value="PKC_DAG/PE"/>
</dbReference>
<dbReference type="Proteomes" id="UP001177140">
    <property type="component" value="Unassembled WGS sequence"/>
</dbReference>
<sequence>MKYTERYHSSHPCKLHLVNHQRTPYICDGCMEIGFGSCYRCEECNYDLHPDCISAASSISHPFYRKCNFKFLKSPRGERLCDACGGDVKGFVYHCEKSGRDLHPCCSKLPIQIESEGVKLNLQEKLTVECSWCGKRRLWDKVTGWSYVSTCNEFHFHVNCVKEMLMKIWERGHFNTQNAPRIGYSDGEIKNENINIFMTMDRRIVGNTEQRTVNRTRIRDGVEKYWRIAKLVMRTIISTILGDPTLAITWLVESLISSS</sequence>
<dbReference type="PANTHER" id="PTHR46477:SF5">
    <property type="entry name" value="PHORBOL-ESTER_DAG-TYPE DOMAIN-CONTAINING PROTEIN"/>
    <property type="match status" value="1"/>
</dbReference>